<keyword evidence="2" id="KW-0378">Hydrolase</keyword>
<dbReference type="Proteomes" id="UP000322283">
    <property type="component" value="Unassembled WGS sequence"/>
</dbReference>
<comment type="similarity">
    <text evidence="1">Belongs to the metallophosphoesterase superfamily. YfcE family.</text>
</comment>
<evidence type="ECO:0000313" key="6">
    <source>
        <dbReference type="Proteomes" id="UP000094598"/>
    </source>
</evidence>
<evidence type="ECO:0000313" key="5">
    <source>
        <dbReference type="EMBL" id="TYL12709.1"/>
    </source>
</evidence>
<evidence type="ECO:0000313" key="7">
    <source>
        <dbReference type="Proteomes" id="UP000322283"/>
    </source>
</evidence>
<evidence type="ECO:0000259" key="3">
    <source>
        <dbReference type="Pfam" id="PF12850"/>
    </source>
</evidence>
<organism evidence="4 6">
    <name type="scientific">Neomoorella thermoacetica</name>
    <name type="common">Clostridium thermoaceticum</name>
    <dbReference type="NCBI Taxonomy" id="1525"/>
    <lineage>
        <taxon>Bacteria</taxon>
        <taxon>Bacillati</taxon>
        <taxon>Bacillota</taxon>
        <taxon>Clostridia</taxon>
        <taxon>Neomoorellales</taxon>
        <taxon>Neomoorellaceae</taxon>
        <taxon>Neomoorella</taxon>
    </lineage>
</organism>
<accession>A0AAC9HIP6</accession>
<dbReference type="InterPro" id="IPR050535">
    <property type="entry name" value="DNA_Repair-Maintenance_Comp"/>
</dbReference>
<dbReference type="Pfam" id="PF12850">
    <property type="entry name" value="Metallophos_2"/>
    <property type="match status" value="1"/>
</dbReference>
<name>A0AAC9HIP6_NEOTH</name>
<dbReference type="InterPro" id="IPR041796">
    <property type="entry name" value="Mre11_N"/>
</dbReference>
<feature type="domain" description="Calcineurin-like phosphoesterase" evidence="3">
    <location>
        <begin position="1"/>
        <end position="223"/>
    </location>
</feature>
<keyword evidence="7" id="KW-1185">Reference proteome</keyword>
<dbReference type="InterPro" id="IPR029052">
    <property type="entry name" value="Metallo-depent_PP-like"/>
</dbReference>
<reference evidence="5 7" key="2">
    <citation type="submission" date="2019-05" db="EMBL/GenBank/DDBJ databases">
        <title>Genome sequence of Moorella thermoacetica ATCC 33924.</title>
        <authorList>
            <person name="Poehlein A."/>
            <person name="Bengelsdorf F.R."/>
            <person name="Duerre P."/>
            <person name="Daniel R."/>
        </authorList>
    </citation>
    <scope>NUCLEOTIDE SEQUENCE [LARGE SCALE GENOMIC DNA]</scope>
    <source>
        <strain evidence="5 7">ATCC 33924</strain>
    </source>
</reference>
<dbReference type="EMBL" id="CP017019">
    <property type="protein sequence ID" value="AOQ24608.1"/>
    <property type="molecule type" value="Genomic_DNA"/>
</dbReference>
<sequence length="367" mass="41522">MRILVTADLHFCYRNYGKDIDGVNSRLLDYQKSWDYLIDYALQHDVDLMIIAGDLLRFYHNPRMDEFSILLHGLQKLQNNGVSVLAIRGNHDAPELMPLLGSILDGAIMVDKIDMFKINGLQIACLPYQERQTWNPEVLDQYRGADILVLHDTLQGAVMSNGLLFDGIPLKDIKDFPVVIAGHIHKYQVLNSKNLIFYPGSLEPADFGEAGQEKGFVVLDIHKTAKGKVKAQYEFVPVPHRKFAVAEVTAADISQLDFSQYRDKVLRLFINGTKKELGELDLVKLVKEAEEAGVFYLDGPHLKTLEESQTRVDSQLEELLTPDKALRLYLDSQDVEDKEEIINLGLSIIDGGFYKNGKQQPSHKLAR</sequence>
<dbReference type="EMBL" id="VCDX01000006">
    <property type="protein sequence ID" value="TYL12709.1"/>
    <property type="molecule type" value="Genomic_DNA"/>
</dbReference>
<evidence type="ECO:0000313" key="4">
    <source>
        <dbReference type="EMBL" id="AOQ24608.1"/>
    </source>
</evidence>
<dbReference type="PANTHER" id="PTHR30337">
    <property type="entry name" value="COMPONENT OF ATP-DEPENDENT DSDNA EXONUCLEASE"/>
    <property type="match status" value="1"/>
</dbReference>
<dbReference type="InterPro" id="IPR024654">
    <property type="entry name" value="Calcineurin-like_PHP_lpxH"/>
</dbReference>
<gene>
    <name evidence="4" type="primary">yhaO_3</name>
    <name evidence="4" type="ORF">Maut_02178</name>
    <name evidence="5" type="ORF">MTAT_19510</name>
</gene>
<protein>
    <submittedName>
        <fullName evidence="4">Metallophosphoesterase YhaO</fullName>
    </submittedName>
</protein>
<dbReference type="Proteomes" id="UP000094598">
    <property type="component" value="Chromosome"/>
</dbReference>
<dbReference type="GO" id="GO:0016787">
    <property type="term" value="F:hydrolase activity"/>
    <property type="evidence" value="ECO:0007669"/>
    <property type="project" value="UniProtKB-KW"/>
</dbReference>
<dbReference type="AlphaFoldDB" id="A0AAC9HIP6"/>
<evidence type="ECO:0000256" key="1">
    <source>
        <dbReference type="ARBA" id="ARBA00008950"/>
    </source>
</evidence>
<reference evidence="4 6" key="1">
    <citation type="submission" date="2016-08" db="EMBL/GenBank/DDBJ databases">
        <title>Moorella thermoacetica DSM 103132.</title>
        <authorList>
            <person name="Jendresen C.B."/>
            <person name="Redl S.M."/>
            <person name="Jensen T.O."/>
            <person name="Nielsen A.T."/>
        </authorList>
    </citation>
    <scope>NUCLEOTIDE SEQUENCE [LARGE SCALE GENOMIC DNA]</scope>
    <source>
        <strain evidence="4 6">DSM 103132</strain>
    </source>
</reference>
<dbReference type="Gene3D" id="3.60.21.10">
    <property type="match status" value="1"/>
</dbReference>
<dbReference type="SUPFAM" id="SSF56300">
    <property type="entry name" value="Metallo-dependent phosphatases"/>
    <property type="match status" value="1"/>
</dbReference>
<proteinExistence type="inferred from homology"/>
<dbReference type="CDD" id="cd00840">
    <property type="entry name" value="MPP_Mre11_N"/>
    <property type="match status" value="1"/>
</dbReference>
<evidence type="ECO:0000256" key="2">
    <source>
        <dbReference type="ARBA" id="ARBA00022801"/>
    </source>
</evidence>